<protein>
    <submittedName>
        <fullName evidence="2">Uncharacterized protein</fullName>
    </submittedName>
</protein>
<evidence type="ECO:0000313" key="3">
    <source>
        <dbReference type="Proteomes" id="UP001189429"/>
    </source>
</evidence>
<gene>
    <name evidence="2" type="ORF">PCOR1329_LOCUS83980</name>
</gene>
<evidence type="ECO:0000256" key="1">
    <source>
        <dbReference type="SAM" id="MobiDB-lite"/>
    </source>
</evidence>
<sequence>VAAGAGARARPLPPLPAALNEALHASGAMVSSPGRAEESTGVAVGRGQKLLHARRPRAGACQAHCGARLPTKRLVRLRGWSPPGRRRGTHPQPGGGRQGSGGGRGLWLTGGLLTERSREAPGMVRVLTRTAAQGGLCMYLRRRAARSRTAEEQRGLSRRRRAAAVGRTPWRQHRSRRQDADTPAGYPRLGGSN</sequence>
<feature type="region of interest" description="Disordered" evidence="1">
    <location>
        <begin position="78"/>
        <end position="105"/>
    </location>
</feature>
<evidence type="ECO:0000313" key="2">
    <source>
        <dbReference type="EMBL" id="CAK0909616.1"/>
    </source>
</evidence>
<dbReference type="EMBL" id="CAUYUJ010022228">
    <property type="protein sequence ID" value="CAK0909616.1"/>
    <property type="molecule type" value="Genomic_DNA"/>
</dbReference>
<accession>A0ABN9YA82</accession>
<keyword evidence="3" id="KW-1185">Reference proteome</keyword>
<feature type="compositionally biased region" description="Gly residues" evidence="1">
    <location>
        <begin position="93"/>
        <end position="105"/>
    </location>
</feature>
<feature type="region of interest" description="Disordered" evidence="1">
    <location>
        <begin position="147"/>
        <end position="193"/>
    </location>
</feature>
<proteinExistence type="predicted"/>
<dbReference type="Proteomes" id="UP001189429">
    <property type="component" value="Unassembled WGS sequence"/>
</dbReference>
<organism evidence="2 3">
    <name type="scientific">Prorocentrum cordatum</name>
    <dbReference type="NCBI Taxonomy" id="2364126"/>
    <lineage>
        <taxon>Eukaryota</taxon>
        <taxon>Sar</taxon>
        <taxon>Alveolata</taxon>
        <taxon>Dinophyceae</taxon>
        <taxon>Prorocentrales</taxon>
        <taxon>Prorocentraceae</taxon>
        <taxon>Prorocentrum</taxon>
    </lineage>
</organism>
<name>A0ABN9YA82_9DINO</name>
<comment type="caution">
    <text evidence="2">The sequence shown here is derived from an EMBL/GenBank/DDBJ whole genome shotgun (WGS) entry which is preliminary data.</text>
</comment>
<feature type="non-terminal residue" evidence="2">
    <location>
        <position position="1"/>
    </location>
</feature>
<reference evidence="2" key="1">
    <citation type="submission" date="2023-10" db="EMBL/GenBank/DDBJ databases">
        <authorList>
            <person name="Chen Y."/>
            <person name="Shah S."/>
            <person name="Dougan E. K."/>
            <person name="Thang M."/>
            <person name="Chan C."/>
        </authorList>
    </citation>
    <scope>NUCLEOTIDE SEQUENCE [LARGE SCALE GENOMIC DNA]</scope>
</reference>